<proteinExistence type="predicted"/>
<sequence>MESHEATNYWFDESESSLKSSTFASFLVDFLITLLPKSPKTVIVIYSDGCGYQNRNAILSNALLHLSVEKGVTIVQKYLVKGHTYMECDSVHSTVERTFQDLDVYLPNHYALLSNTARKNPMPYRSMLVDHTFFKDFGREESMAYWSIRPGKRAGDPTVSDIRMLQYDPNGKISYKLDFSDELRELPYRPKPITRSMSSFPALFETRPIIPKDKFNDLQWLKKMLPSDAHHFYDNIPCEEESRRQQKAKLAVVKNKKKGVTRMPHLQKCQKRRRSERCANTE</sequence>
<feature type="region of interest" description="Disordered" evidence="1">
    <location>
        <begin position="261"/>
        <end position="282"/>
    </location>
</feature>
<organism evidence="2 3">
    <name type="scientific">Oedothorax gibbosus</name>
    <dbReference type="NCBI Taxonomy" id="931172"/>
    <lineage>
        <taxon>Eukaryota</taxon>
        <taxon>Metazoa</taxon>
        <taxon>Ecdysozoa</taxon>
        <taxon>Arthropoda</taxon>
        <taxon>Chelicerata</taxon>
        <taxon>Arachnida</taxon>
        <taxon>Araneae</taxon>
        <taxon>Araneomorphae</taxon>
        <taxon>Entelegynae</taxon>
        <taxon>Araneoidea</taxon>
        <taxon>Linyphiidae</taxon>
        <taxon>Erigoninae</taxon>
        <taxon>Oedothorax</taxon>
    </lineage>
</organism>
<evidence type="ECO:0000256" key="1">
    <source>
        <dbReference type="SAM" id="MobiDB-lite"/>
    </source>
</evidence>
<dbReference type="EMBL" id="JAFNEN010000372">
    <property type="protein sequence ID" value="KAG8184500.1"/>
    <property type="molecule type" value="Genomic_DNA"/>
</dbReference>
<accession>A0AAV6UJB3</accession>
<dbReference type="PANTHER" id="PTHR10773:SF19">
    <property type="match status" value="1"/>
</dbReference>
<evidence type="ECO:0000313" key="3">
    <source>
        <dbReference type="Proteomes" id="UP000827092"/>
    </source>
</evidence>
<keyword evidence="3" id="KW-1185">Reference proteome</keyword>
<dbReference type="Proteomes" id="UP000827092">
    <property type="component" value="Unassembled WGS sequence"/>
</dbReference>
<dbReference type="AlphaFoldDB" id="A0AAV6UJB3"/>
<protein>
    <submittedName>
        <fullName evidence="2">Uncharacterized protein</fullName>
    </submittedName>
</protein>
<name>A0AAV6UJB3_9ARAC</name>
<reference evidence="2 3" key="1">
    <citation type="journal article" date="2022" name="Nat. Ecol. Evol.">
        <title>A masculinizing supergene underlies an exaggerated male reproductive morph in a spider.</title>
        <authorList>
            <person name="Hendrickx F."/>
            <person name="De Corte Z."/>
            <person name="Sonet G."/>
            <person name="Van Belleghem S.M."/>
            <person name="Kostlbacher S."/>
            <person name="Vangestel C."/>
        </authorList>
    </citation>
    <scope>NUCLEOTIDE SEQUENCE [LARGE SCALE GENOMIC DNA]</scope>
    <source>
        <strain evidence="2">W744_W776</strain>
    </source>
</reference>
<evidence type="ECO:0000313" key="2">
    <source>
        <dbReference type="EMBL" id="KAG8184500.1"/>
    </source>
</evidence>
<comment type="caution">
    <text evidence="2">The sequence shown here is derived from an EMBL/GenBank/DDBJ whole genome shotgun (WGS) entry which is preliminary data.</text>
</comment>
<gene>
    <name evidence="2" type="ORF">JTE90_002347</name>
</gene>
<dbReference type="PANTHER" id="PTHR10773">
    <property type="entry name" value="DNA-DIRECTED RNA POLYMERASES I, II, AND III SUBUNIT RPABC2"/>
    <property type="match status" value="1"/>
</dbReference>